<name>A0A381UMX1_9ZZZZ</name>
<dbReference type="AlphaFoldDB" id="A0A381UMX1"/>
<sequence length="38" mass="4231">MTSFLSRLKNPDTGAGLQPQLILVRLARFLPEGNIYSL</sequence>
<organism evidence="1">
    <name type="scientific">marine metagenome</name>
    <dbReference type="NCBI Taxonomy" id="408172"/>
    <lineage>
        <taxon>unclassified sequences</taxon>
        <taxon>metagenomes</taxon>
        <taxon>ecological metagenomes</taxon>
    </lineage>
</organism>
<dbReference type="EMBL" id="UINC01006765">
    <property type="protein sequence ID" value="SVA29502.1"/>
    <property type="molecule type" value="Genomic_DNA"/>
</dbReference>
<reference evidence="1" key="1">
    <citation type="submission" date="2018-05" db="EMBL/GenBank/DDBJ databases">
        <authorList>
            <person name="Lanie J.A."/>
            <person name="Ng W.-L."/>
            <person name="Kazmierczak K.M."/>
            <person name="Andrzejewski T.M."/>
            <person name="Davidsen T.M."/>
            <person name="Wayne K.J."/>
            <person name="Tettelin H."/>
            <person name="Glass J.I."/>
            <person name="Rusch D."/>
            <person name="Podicherti R."/>
            <person name="Tsui H.-C.T."/>
            <person name="Winkler M.E."/>
        </authorList>
    </citation>
    <scope>NUCLEOTIDE SEQUENCE</scope>
</reference>
<accession>A0A381UMX1</accession>
<gene>
    <name evidence="1" type="ORF">METZ01_LOCUS82356</name>
</gene>
<proteinExistence type="predicted"/>
<protein>
    <submittedName>
        <fullName evidence="1">Uncharacterized protein</fullName>
    </submittedName>
</protein>
<evidence type="ECO:0000313" key="1">
    <source>
        <dbReference type="EMBL" id="SVA29502.1"/>
    </source>
</evidence>